<dbReference type="Pfam" id="PF13966">
    <property type="entry name" value="zf-RVT"/>
    <property type="match status" value="3"/>
</dbReference>
<evidence type="ECO:0000259" key="2">
    <source>
        <dbReference type="Pfam" id="PF13966"/>
    </source>
</evidence>
<feature type="compositionally biased region" description="Polar residues" evidence="1">
    <location>
        <begin position="2820"/>
        <end position="2829"/>
    </location>
</feature>
<proteinExistence type="predicted"/>
<evidence type="ECO:0000313" key="5">
    <source>
        <dbReference type="EMBL" id="VFQ93061.1"/>
    </source>
</evidence>
<feature type="region of interest" description="Disordered" evidence="1">
    <location>
        <begin position="123"/>
        <end position="179"/>
    </location>
</feature>
<sequence length="3526" mass="404303">MTPKQTCPQPNGLRRNLRSKFRWFTGFCNSHQMAKGKKKDRRPPPPTPPNKKELRNFLRYMEGVSGAGGESVECSDAVDNYPVMTEEDFHPCSKPCEVMVEDDDGSDFQSPSLDEERIEQDLLKDKSDGNKGDAPVANPANAEAPETAESIGKENCEKEDNGKNSGNEIGKTDGNTPGMKLHQVDMAEDEEVFIQLEDVTPMEELWGPCLVGCFTGRFPGLAPIQSLVESWKVPCQFLPHHKGWVIFKFLSNEDRDSVLHMDDHRISNKKLLLNIPQDGFMWNAKSFSTMPVWVKLMDVPMQFWGHNSLSKIASKLGRPLFTDGLTNKVASKFTLEEDPDDNLAYKKPNFCRVLIHMDLSKPLPSSVKVNFVGGSYIQHVEYEDLPLYCYHCEKFGHTPFDCLDLHEIQRKETAEEQIALDKARVEVLKTSLLVDNDKEKEKAKQNQKGKQVLEGTKGGEKPADPNEPSPSFSKKDDHDGFTLVEKGRGSLTTHPLKEANFNNGNKQPQLRRETRSSGRGHNHGNRGVHKETPWAIMGDFNSVLNSSERLNCHTYAYDMTDLLHFRLNNDLIDAKATGTHFTWNRGNKWAKLDRVMVNCEWDALHWDCWAEFKPMEFQSDHCPVLLHLIQSSTKGPKPFKFFNMWLKHDSFDNTLKHVWDMRFNGTRQFRLCRKLKMLKHPLKQLNNKDFAHISSRAEEARKSYNDLMDKVYKDPDNLELLQLVANTRKKASFYSDAERSFFQQKVKCNFINEGDKCTKFFHATVKKQSVLNAIPVLITSQGTTTTSLEAIVEEFIGYYNQIFGNTVPTSPVDWNVFKEGPIIQHQDAIDLVRNVDRAEVREALFSIGDDKAPGPDGYTAAFFKKKWDIVGDTVGNVDSVNVLAKAINIFSQVSGLHVNPLKSNIFLAGEIKDRKEDILAMVPFPQGKLPVRCLGLPLTSQRASERDFAPLVNKVDEHIRKWNTKTLSAAGRLELIRSVIQGIEGFWFQAFPIHKSVLDRITSLCRTFLWGSKFCKVAWEDICKPKDEGGLGLNQPIIWNQAILSKNLWNIASNKETLWVQWVHSVYLDGNDFWTWSPGKKDSHFFKKLTEIRDMLILKGEMRPWMKAIWKSYIPPRYSFCAWLIFRKRIPTKTSLHFIDMENRLCELCHKEEETGQHLFFSCETSTLIWNAIRSWLEIGPTLSTLDRALTWLRRLRSNHCSRRKMIRLAILSTAYHIWRLRNGVYFDNQAINIDGIVCKIKVGVSSLWCWLGGWGPTGFVDWVEHYHLMPEHSILAHLCETGFDLISALDTSLAHLLIYYLDSCTWMCDAVMLCALSYACIECPVVFSVHFRGAGDGVTPVWFQILHLLGLASFSIGGIPGFHHLPKSTQARVGDLLFIFYALFFDEFQVSVACLSLSLAMGKKPKKTTNTPAHSPPPATRKKKKSTKLVVDDELDVVNTVDAGEESSDEEKGEPSVQSSFDTSIDEEEVARALQISLEQNLEAILTDDVDNVTANEQPLNKETPTENVSDTPLEQPTCNEEKEKEKEPPDAGKSRDKLNEDKVDKPIDGKKSFASFFKKNRAEDKGMKLHKVVAPKCFIPEEDMLTVEEIWGPCLVGCFTGRFPGLLAIQKLVDSWGVKCKFLPHHQGWVVFKFLTNEDRDSALLLAKKEINNKKLLINIPPDDFMWDVKSFSTMPVWVKLWNVPMRFWSSNALSHIGSQLGTPMYTDGLTHTVASKLSAEDQEENDELKYQKPNYCRMLINMDLSLTPPTSVEVDFVGGSYVQKVEYEDMPQYCYHCKCFGHDPFNCSVLHDINKRRFHEEQKAKERARVETLKTIMLTEAQATTRKQHQPQKGKNNGRDDVNNTLENKGKGKDTSDGVAQNPNDPGPSFTTHTEGDGFTQVGGGKGKLTTHPIRDGKLKTGYNKGGGQTGGYRDANSTGLDFTWNKGDKWAKLDRVLVNYDWDKLDWECWAEFRDMEIVSDHCPVLLKLLPTHTHGTKSFKFYNMWTNHDDFDRVVRQIWDQRIVGTRQYRLCTKLKKLKYPLKQLNRHEFGHISQKAEDARKMYSTHMKMLILDPSNPALIKESDILRKKANFYLDAERSFFQQKTKRDLVTEGDKCTKFFHNLMKKRNTNNAIPFLILEDDRVTTCQEEIASEFIQYFTQLFGRTVPTQGVDWDVYQEGPTISQSDCTSLTKKVDIAEVLAEALKHFAAVSGLHVNEHKSNIYLVGKIKDNKQDILNLVNFLEGHLPVKYLGLPLTSQRASERDFAPLVEMIDDNIKRWNTKTLSMAGRAELIRTVIQGIEGFWQQAFPIHKIVLNRITTLCRSFLWGSKFFKVAWDDICKPKEEGGLGLRNSGYWNQALMAKTLWNIASRKETLWVQWVHAVYLQERDIWTWIPKKEDSHFFKKLAEIRDILLLKIGPDITHQNGMDMIMVDGSVCTSKVYDLIRTHGSKKASMRVIWQSYIPPRFSFTTWLALRKRLPTKVMLSFIHMDSRQCSLCGEELETTNHLFFACVVSNDIWKGIRDWLNIPNELSTIERAIKWLLRRHGVHGNRRSMWRLATLSTIHHIWKMRNQIYFDNQGINYLAVIRKIKVGVYKIMYRLYPHSTFALAEDKGMKLHKVVAPKCFIPEEDMLTVEEIWGPCLVGCFTGRFPGLVAIQKLVDSWGVKCKFLPHHQGWVVFKFLTNEDRDSALLHAKKELNNKKLLINIPPDDFMWDVMSFSTMPVWVKLWNVPMRFWSSNALSHIGSQLGTPLYTDGLTHTVASKLSAEDQEENDELKYQKPNYCRMLINMDLSLTPPTSELHLKQPPSIQKGKENGKDEVNNTAENKGKGKDSSSGVAQNPNDPGPSFTAHIEDDGFTQVGGGKGKLTTHPIRDGKQKTGYNKGGGQTGGYRGDLSSPWVVMGDFNAVISSTIRVNCQTQSAYYMTDLRQFRINNALNDANSSGLEFTWNKGEKWAKLDRVLINDEWENLQWDCWAEFRDMEAISDHCPVLLKLMNIQNQSTRPFKFYNMWLKHDNFDMVVRENWNQWVNGTRQYRLCVKLKKLKQPLRLLNKQHFGHISQRAESARKEYNHLMQELILEPDNPSLLSKSVELRNKASFFMDAERSFFQQKTKCELLFEGDKCTKFFHALMRKKNHSSAIPFILTNDQRITSSLEEVEKEFIEYFTNLFGTTVPIEPVESNVFEEGPLIPNHAANNLIRKVTIEEVLADALKHFSSVSGLHVNAHKSNIYLAGQIKGNKQHILNLVNFPEGLLPVKYLGLPLTSQRASERDFAPLIETVDDNIRRWNRKTLTFAGRAELIRSVIQGIEGFWLQAFPIHKSVLNRITSICRTFLWGNKFYKVAWDDICKPKEEGGLGLRNSEVWNQALMAKNLRNIASRKETLWVQWVHSVYLQDRDVWAWIPKHGDSHFFKKLAEVRNNLAQKLGTDQNQEVDWDELLVDGKFCTAKVYDLLRVHLPPKPCMKMIWQSYIPPRFSVTTWLAIRRRLSTKVNLGFIPMENRNCSLCGQELETTDHLFFACTASHQIWKNVKDWLKIPYAL</sequence>
<feature type="compositionally biased region" description="Low complexity" evidence="1">
    <location>
        <begin position="134"/>
        <end position="149"/>
    </location>
</feature>
<feature type="region of interest" description="Disordered" evidence="1">
    <location>
        <begin position="438"/>
        <end position="530"/>
    </location>
</feature>
<evidence type="ECO:0000313" key="6">
    <source>
        <dbReference type="Proteomes" id="UP000595140"/>
    </source>
</evidence>
<dbReference type="InterPro" id="IPR025558">
    <property type="entry name" value="DUF4283"/>
</dbReference>
<feature type="compositionally biased region" description="Basic residues" evidence="1">
    <location>
        <begin position="518"/>
        <end position="527"/>
    </location>
</feature>
<gene>
    <name evidence="5" type="ORF">CCAM_LOCUS34837</name>
</gene>
<feature type="domain" description="Zinc knuckle CX2CX4HX4C" evidence="4">
    <location>
        <begin position="357"/>
        <end position="402"/>
    </location>
</feature>
<feature type="compositionally biased region" description="Basic and acidic residues" evidence="1">
    <location>
        <begin position="1840"/>
        <end position="1859"/>
    </location>
</feature>
<feature type="domain" description="Reverse transcriptase zinc-binding" evidence="2">
    <location>
        <begin position="2425"/>
        <end position="2505"/>
    </location>
</feature>
<dbReference type="Proteomes" id="UP000595140">
    <property type="component" value="Unassembled WGS sequence"/>
</dbReference>
<name>A0A484MVW3_9ASTE</name>
<evidence type="ECO:0008006" key="7">
    <source>
        <dbReference type="Google" id="ProtNLM"/>
    </source>
</evidence>
<accession>A0A484MVW3</accession>
<feature type="compositionally biased region" description="Polar residues" evidence="1">
    <location>
        <begin position="1499"/>
        <end position="1520"/>
    </location>
</feature>
<dbReference type="InterPro" id="IPR036691">
    <property type="entry name" value="Endo/exonu/phosph_ase_sf"/>
</dbReference>
<feature type="compositionally biased region" description="Basic and acidic residues" evidence="1">
    <location>
        <begin position="473"/>
        <end position="488"/>
    </location>
</feature>
<dbReference type="Gene3D" id="3.60.10.10">
    <property type="entry name" value="Endonuclease/exonuclease/phosphatase"/>
    <property type="match status" value="2"/>
</dbReference>
<feature type="compositionally biased region" description="Basic and acidic residues" evidence="1">
    <location>
        <begin position="151"/>
        <end position="162"/>
    </location>
</feature>
<feature type="region of interest" description="Disordered" evidence="1">
    <location>
        <begin position="1404"/>
        <end position="1466"/>
    </location>
</feature>
<organism evidence="5 6">
    <name type="scientific">Cuscuta campestris</name>
    <dbReference type="NCBI Taxonomy" id="132261"/>
    <lineage>
        <taxon>Eukaryota</taxon>
        <taxon>Viridiplantae</taxon>
        <taxon>Streptophyta</taxon>
        <taxon>Embryophyta</taxon>
        <taxon>Tracheophyta</taxon>
        <taxon>Spermatophyta</taxon>
        <taxon>Magnoliopsida</taxon>
        <taxon>eudicotyledons</taxon>
        <taxon>Gunneridae</taxon>
        <taxon>Pentapetalae</taxon>
        <taxon>asterids</taxon>
        <taxon>lamiids</taxon>
        <taxon>Solanales</taxon>
        <taxon>Convolvulaceae</taxon>
        <taxon>Cuscuteae</taxon>
        <taxon>Cuscuta</taxon>
        <taxon>Cuscuta subgen. Grammica</taxon>
        <taxon>Cuscuta sect. Cleistogrammica</taxon>
    </lineage>
</organism>
<dbReference type="EMBL" id="OOIL02004771">
    <property type="protein sequence ID" value="VFQ93061.1"/>
    <property type="molecule type" value="Genomic_DNA"/>
</dbReference>
<feature type="compositionally biased region" description="Basic and acidic residues" evidence="1">
    <location>
        <begin position="2798"/>
        <end position="2819"/>
    </location>
</feature>
<keyword evidence="6" id="KW-1185">Reference proteome</keyword>
<evidence type="ECO:0000259" key="3">
    <source>
        <dbReference type="Pfam" id="PF14111"/>
    </source>
</evidence>
<dbReference type="OrthoDB" id="689430at2759"/>
<feature type="compositionally biased region" description="Polar residues" evidence="1">
    <location>
        <begin position="1861"/>
        <end position="1876"/>
    </location>
</feature>
<dbReference type="InterPro" id="IPR025836">
    <property type="entry name" value="Zn_knuckle_CX2CX4HX4C"/>
</dbReference>
<feature type="domain" description="Reverse transcriptase zinc-binding" evidence="2">
    <location>
        <begin position="3430"/>
        <end position="3513"/>
    </location>
</feature>
<dbReference type="Pfam" id="PF14392">
    <property type="entry name" value="zf-CCHC_4"/>
    <property type="match status" value="2"/>
</dbReference>
<dbReference type="Pfam" id="PF14111">
    <property type="entry name" value="DUF4283"/>
    <property type="match status" value="1"/>
</dbReference>
<feature type="region of interest" description="Disordered" evidence="1">
    <location>
        <begin position="1822"/>
        <end position="1908"/>
    </location>
</feature>
<dbReference type="SUPFAM" id="SSF56219">
    <property type="entry name" value="DNase I-like"/>
    <property type="match status" value="3"/>
</dbReference>
<evidence type="ECO:0000256" key="1">
    <source>
        <dbReference type="SAM" id="MobiDB-lite"/>
    </source>
</evidence>
<feature type="domain" description="Reverse transcriptase zinc-binding" evidence="2">
    <location>
        <begin position="1099"/>
        <end position="1170"/>
    </location>
</feature>
<protein>
    <recommendedName>
        <fullName evidence="7">Reverse transcriptase zinc-binding domain-containing protein</fullName>
    </recommendedName>
</protein>
<feature type="compositionally biased region" description="Acidic residues" evidence="1">
    <location>
        <begin position="1444"/>
        <end position="1453"/>
    </location>
</feature>
<dbReference type="InterPro" id="IPR026960">
    <property type="entry name" value="RVT-Znf"/>
</dbReference>
<feature type="domain" description="DUF4283" evidence="3">
    <location>
        <begin position="203"/>
        <end position="274"/>
    </location>
</feature>
<feature type="compositionally biased region" description="Basic and acidic residues" evidence="1">
    <location>
        <begin position="1521"/>
        <end position="1548"/>
    </location>
</feature>
<feature type="region of interest" description="Disordered" evidence="1">
    <location>
        <begin position="31"/>
        <end position="53"/>
    </location>
</feature>
<feature type="region of interest" description="Disordered" evidence="1">
    <location>
        <begin position="2784"/>
        <end position="2876"/>
    </location>
</feature>
<dbReference type="PANTHER" id="PTHR33116:SF84">
    <property type="entry name" value="RNA-DIRECTED DNA POLYMERASE"/>
    <property type="match status" value="1"/>
</dbReference>
<evidence type="ECO:0000259" key="4">
    <source>
        <dbReference type="Pfam" id="PF14392"/>
    </source>
</evidence>
<feature type="region of interest" description="Disordered" evidence="1">
    <location>
        <begin position="1499"/>
        <end position="1548"/>
    </location>
</feature>
<reference evidence="5 6" key="1">
    <citation type="submission" date="2018-04" db="EMBL/GenBank/DDBJ databases">
        <authorList>
            <person name="Vogel A."/>
        </authorList>
    </citation>
    <scope>NUCLEOTIDE SEQUENCE [LARGE SCALE GENOMIC DNA]</scope>
</reference>
<dbReference type="PANTHER" id="PTHR33116">
    <property type="entry name" value="REVERSE TRANSCRIPTASE ZINC-BINDING DOMAIN-CONTAINING PROTEIN-RELATED-RELATED"/>
    <property type="match status" value="1"/>
</dbReference>
<feature type="domain" description="Zinc knuckle CX2CX4HX4C" evidence="4">
    <location>
        <begin position="1769"/>
        <end position="1791"/>
    </location>
</feature>